<reference evidence="1" key="1">
    <citation type="submission" date="2022-10" db="EMBL/GenBank/DDBJ databases">
        <title>Rhodococcus ferula Z13 complete genome.</title>
        <authorList>
            <person name="Long X."/>
            <person name="Zang M."/>
        </authorList>
    </citation>
    <scope>NUCLEOTIDE SEQUENCE</scope>
    <source>
        <strain evidence="1">Z13</strain>
    </source>
</reference>
<proteinExistence type="predicted"/>
<gene>
    <name evidence="1" type="ORF">OED52_17425</name>
</gene>
<evidence type="ECO:0000313" key="1">
    <source>
        <dbReference type="EMBL" id="UYP18419.1"/>
    </source>
</evidence>
<keyword evidence="2" id="KW-1185">Reference proteome</keyword>
<evidence type="ECO:0000313" key="2">
    <source>
        <dbReference type="Proteomes" id="UP001156484"/>
    </source>
</evidence>
<name>A0ACD4DEB2_9NOCA</name>
<sequence length="148" mass="15016">MNFRIRVAAALAVAAALIAPAGVSAETLRTDGPSITVIIRNETDAPMVLSSSDNPYGAWTDAPAAVIAAGATETLAAGSNDRRGFGLQVGYTMPGDATVVLMANNYGTGNANVDGTRVSGGNAHGYAVDSSVDAGYPFMTAEFTVTRS</sequence>
<dbReference type="EMBL" id="CP107551">
    <property type="protein sequence ID" value="UYP18419.1"/>
    <property type="molecule type" value="Genomic_DNA"/>
</dbReference>
<accession>A0ACD4DEB2</accession>
<dbReference type="Proteomes" id="UP001156484">
    <property type="component" value="Chromosome"/>
</dbReference>
<protein>
    <submittedName>
        <fullName evidence="1">Uncharacterized protein</fullName>
    </submittedName>
</protein>
<organism evidence="1 2">
    <name type="scientific">Rhodococcus sacchari</name>
    <dbReference type="NCBI Taxonomy" id="2962047"/>
    <lineage>
        <taxon>Bacteria</taxon>
        <taxon>Bacillati</taxon>
        <taxon>Actinomycetota</taxon>
        <taxon>Actinomycetes</taxon>
        <taxon>Mycobacteriales</taxon>
        <taxon>Nocardiaceae</taxon>
        <taxon>Rhodococcus</taxon>
    </lineage>
</organism>